<feature type="compositionally biased region" description="Polar residues" evidence="9">
    <location>
        <begin position="95"/>
        <end position="114"/>
    </location>
</feature>
<accession>A0A0N1P0Z1</accession>
<dbReference type="SMART" id="SM00298">
    <property type="entry name" value="CHROMO"/>
    <property type="match status" value="1"/>
</dbReference>
<dbReference type="PIRSF" id="PIRSF038133">
    <property type="entry name" value="HAT_Nua4_EAF3/MRG15"/>
    <property type="match status" value="1"/>
</dbReference>
<dbReference type="InterPro" id="IPR016197">
    <property type="entry name" value="Chromo-like_dom_sf"/>
</dbReference>
<feature type="domain" description="Chromo" evidence="10">
    <location>
        <begin position="24"/>
        <end position="85"/>
    </location>
</feature>
<dbReference type="PANTHER" id="PTHR10880">
    <property type="entry name" value="MORTALITY FACTOR 4-LIKE PROTEIN"/>
    <property type="match status" value="1"/>
</dbReference>
<dbReference type="GO" id="GO:0006338">
    <property type="term" value="P:chromatin remodeling"/>
    <property type="evidence" value="ECO:0007669"/>
    <property type="project" value="UniProtKB-ARBA"/>
</dbReference>
<dbReference type="GO" id="GO:0006355">
    <property type="term" value="P:regulation of DNA-templated transcription"/>
    <property type="evidence" value="ECO:0007669"/>
    <property type="project" value="InterPro"/>
</dbReference>
<evidence type="ECO:0000256" key="5">
    <source>
        <dbReference type="ARBA" id="ARBA00022853"/>
    </source>
</evidence>
<dbReference type="InterPro" id="IPR038217">
    <property type="entry name" value="MRG_C_sf"/>
</dbReference>
<dbReference type="GO" id="GO:0035267">
    <property type="term" value="C:NuA4 histone acetyltransferase complex"/>
    <property type="evidence" value="ECO:0007669"/>
    <property type="project" value="TreeGrafter"/>
</dbReference>
<dbReference type="InterPro" id="IPR053820">
    <property type="entry name" value="MSL3_chromo-like"/>
</dbReference>
<dbReference type="Gene3D" id="2.30.30.140">
    <property type="match status" value="1"/>
</dbReference>
<name>A0A0N1P0Z1_9EURO</name>
<dbReference type="AlphaFoldDB" id="A0A0N1P0Z1"/>
<dbReference type="GeneID" id="28731407"/>
<dbReference type="VEuPathDB" id="FungiDB:AB675_10737"/>
<dbReference type="InterPro" id="IPR008676">
    <property type="entry name" value="MRG"/>
</dbReference>
<feature type="compositionally biased region" description="Basic and acidic residues" evidence="9">
    <location>
        <begin position="137"/>
        <end position="147"/>
    </location>
</feature>
<protein>
    <recommendedName>
        <fullName evidence="4">Chromatin modification-related protein EAF3</fullName>
    </recommendedName>
</protein>
<dbReference type="Gene3D" id="1.10.274.30">
    <property type="entry name" value="MRG domain"/>
    <property type="match status" value="1"/>
</dbReference>
<comment type="subunit">
    <text evidence="3">Component of the NuA4 histone acetyltransferase complex.</text>
</comment>
<dbReference type="GO" id="GO:0032221">
    <property type="term" value="C:Rpd3S complex"/>
    <property type="evidence" value="ECO:0007669"/>
    <property type="project" value="TreeGrafter"/>
</dbReference>
<dbReference type="SUPFAM" id="SSF54160">
    <property type="entry name" value="Chromo domain-like"/>
    <property type="match status" value="1"/>
</dbReference>
<evidence type="ECO:0000256" key="1">
    <source>
        <dbReference type="ARBA" id="ARBA00004123"/>
    </source>
</evidence>
<evidence type="ECO:0000256" key="6">
    <source>
        <dbReference type="ARBA" id="ARBA00023015"/>
    </source>
</evidence>
<evidence type="ECO:0000256" key="3">
    <source>
        <dbReference type="ARBA" id="ARBA00011353"/>
    </source>
</evidence>
<dbReference type="Pfam" id="PF05712">
    <property type="entry name" value="MRG"/>
    <property type="match status" value="1"/>
</dbReference>
<reference evidence="11 12" key="1">
    <citation type="submission" date="2015-06" db="EMBL/GenBank/DDBJ databases">
        <title>Draft genome of the ant-associated black yeast Phialophora attae CBS 131958.</title>
        <authorList>
            <person name="Moreno L.F."/>
            <person name="Stielow B.J."/>
            <person name="de Hoog S."/>
            <person name="Vicente V.A."/>
            <person name="Weiss V.A."/>
            <person name="de Vries M."/>
            <person name="Cruz L.M."/>
            <person name="Souza E.M."/>
        </authorList>
    </citation>
    <scope>NUCLEOTIDE SEQUENCE [LARGE SCALE GENOMIC DNA]</scope>
    <source>
        <strain evidence="11 12">CBS 131958</strain>
    </source>
</reference>
<evidence type="ECO:0000256" key="4">
    <source>
        <dbReference type="ARBA" id="ARBA00018505"/>
    </source>
</evidence>
<evidence type="ECO:0000313" key="12">
    <source>
        <dbReference type="Proteomes" id="UP000038010"/>
    </source>
</evidence>
<dbReference type="Proteomes" id="UP000038010">
    <property type="component" value="Unassembled WGS sequence"/>
</dbReference>
<gene>
    <name evidence="11" type="ORF">AB675_10737</name>
</gene>
<comment type="caution">
    <text evidence="11">The sequence shown here is derived from an EMBL/GenBank/DDBJ whole genome shotgun (WGS) entry which is preliminary data.</text>
</comment>
<comment type="similarity">
    <text evidence="2">Belongs to the MRG family.</text>
</comment>
<keyword evidence="12" id="KW-1185">Reference proteome</keyword>
<sequence length="331" mass="38175">MPSTDSKPQYAKDEKTLCFHGELLYEAKILELKRIDPKDKTSPYEYRVHYKAGRPRRWDDWVTESRLRKFNDDNKELAANLRREAQAQNAAAKKQTTTTITSKARPTTKGTSDNASHRDSQDRDQSAPPRGTKRQRHDNDLEKEEHFTNRPSIRLSIPDHLKALLVDDWENVTKSLLLVPLPSQAPANFIIDTYYAAESPNRRLGSADADILLELCCGLKLYFEKSLPKILLYRYERAQLAEVRKLWENANGKYPEWEGKGPGDCYGAEHLARMLVNMPEIIAQTNMDVQSVGRLKEELQRFCAWLSRNSEKFFVARYEKPGGEYAEAVQR</sequence>
<evidence type="ECO:0000259" key="10">
    <source>
        <dbReference type="SMART" id="SM00298"/>
    </source>
</evidence>
<comment type="subcellular location">
    <subcellularLocation>
        <location evidence="1">Nucleus</location>
    </subcellularLocation>
</comment>
<evidence type="ECO:0000256" key="9">
    <source>
        <dbReference type="SAM" id="MobiDB-lite"/>
    </source>
</evidence>
<dbReference type="EMBL" id="LFJN01000011">
    <property type="protein sequence ID" value="KPI40873.1"/>
    <property type="molecule type" value="Genomic_DNA"/>
</dbReference>
<evidence type="ECO:0000256" key="8">
    <source>
        <dbReference type="ARBA" id="ARBA00023242"/>
    </source>
</evidence>
<keyword evidence="7" id="KW-0804">Transcription</keyword>
<keyword evidence="8" id="KW-0539">Nucleus</keyword>
<keyword evidence="5" id="KW-0156">Chromatin regulator</keyword>
<dbReference type="PANTHER" id="PTHR10880:SF15">
    <property type="entry name" value="MSL COMPLEX SUBUNIT 3"/>
    <property type="match status" value="1"/>
</dbReference>
<feature type="region of interest" description="Disordered" evidence="9">
    <location>
        <begin position="87"/>
        <end position="147"/>
    </location>
</feature>
<dbReference type="RefSeq" id="XP_018000836.1">
    <property type="nucleotide sequence ID" value="XM_018139527.1"/>
</dbReference>
<dbReference type="STRING" id="1664694.A0A0N1P0Z1"/>
<evidence type="ECO:0000256" key="2">
    <source>
        <dbReference type="ARBA" id="ARBA00009093"/>
    </source>
</evidence>
<dbReference type="InterPro" id="IPR026541">
    <property type="entry name" value="MRG_dom"/>
</dbReference>
<keyword evidence="6" id="KW-0805">Transcription regulation</keyword>
<dbReference type="Pfam" id="PF22732">
    <property type="entry name" value="MSL3_chromo-like"/>
    <property type="match status" value="1"/>
</dbReference>
<dbReference type="InterPro" id="IPR000953">
    <property type="entry name" value="Chromo/chromo_shadow_dom"/>
</dbReference>
<dbReference type="OrthoDB" id="124855at2759"/>
<evidence type="ECO:0000256" key="7">
    <source>
        <dbReference type="ARBA" id="ARBA00023163"/>
    </source>
</evidence>
<feature type="compositionally biased region" description="Basic and acidic residues" evidence="9">
    <location>
        <begin position="115"/>
        <end position="125"/>
    </location>
</feature>
<organism evidence="11 12">
    <name type="scientific">Cyphellophora attinorum</name>
    <dbReference type="NCBI Taxonomy" id="1664694"/>
    <lineage>
        <taxon>Eukaryota</taxon>
        <taxon>Fungi</taxon>
        <taxon>Dikarya</taxon>
        <taxon>Ascomycota</taxon>
        <taxon>Pezizomycotina</taxon>
        <taxon>Eurotiomycetes</taxon>
        <taxon>Chaetothyriomycetidae</taxon>
        <taxon>Chaetothyriales</taxon>
        <taxon>Cyphellophoraceae</taxon>
        <taxon>Cyphellophora</taxon>
    </lineage>
</organism>
<evidence type="ECO:0000313" key="11">
    <source>
        <dbReference type="EMBL" id="KPI40873.1"/>
    </source>
</evidence>
<proteinExistence type="inferred from homology"/>
<dbReference type="PROSITE" id="PS51640">
    <property type="entry name" value="MRG"/>
    <property type="match status" value="1"/>
</dbReference>